<feature type="compositionally biased region" description="Low complexity" evidence="1">
    <location>
        <begin position="143"/>
        <end position="217"/>
    </location>
</feature>
<dbReference type="VEuPathDB" id="AmoebaDB:NAEGRDRAFT_58542"/>
<keyword evidence="3" id="KW-1185">Reference proteome</keyword>
<dbReference type="KEGG" id="ngr:NAEGRDRAFT_58542"/>
<dbReference type="OMA" id="CWKHQIQ"/>
<dbReference type="RefSeq" id="XP_002675256.1">
    <property type="nucleotide sequence ID" value="XM_002675210.1"/>
</dbReference>
<feature type="compositionally biased region" description="Low complexity" evidence="1">
    <location>
        <begin position="100"/>
        <end position="120"/>
    </location>
</feature>
<gene>
    <name evidence="2" type="ORF">NAEGRDRAFT_58542</name>
</gene>
<feature type="region of interest" description="Disordered" evidence="1">
    <location>
        <begin position="1"/>
        <end position="120"/>
    </location>
</feature>
<evidence type="ECO:0000313" key="2">
    <source>
        <dbReference type="EMBL" id="EFC42512.1"/>
    </source>
</evidence>
<sequence>MSTPTIVRKVSNVTTTGGNNNSVDSPTVGGNNSTASPPIRPSRVVRVLSSKSASTTTTNNNNSTTHNGTTFDNNNASSTSTVDQQQTSSSTESNNTPDVSSSTESANSTTSTTNGTTTTGAKKVVVRRVIVKRPVGEAAVPVSTPSNDNNNNTTTAPDENNSTTINNNNISSNNNNNNTNGASTTSSNEVNNNNTTTTTTTTTSTTATNTPTTPRTNVADRWLQRNTTTTTTATTPTTTEAPTTPKRRVRSINKPEEKTSDAITTTNTSTTTSTSSAVTTNGTTTTTTPENKNINSTNSEFGSKLVTAAKSHSTIVNTGTTATTGSPHQASKSMNDIPEQKGVKSVVKDLGNRLKLLTPEQLMMDKKMDRGSDVIRPLRPLEIATWYGGSVSVATEDPMFDNSSIDDLKKEGPDIYYTNFLFNPLFDEQSACDTPIITMSAQEVLQYNFVVESMKKKKPDLLTWDPIAFEEEMRNASSLSSLSLKNISSGQTHTDSVTSTEDVLSREDIGYPINKCSKNWKYQLKKKRENSKTNFNSTDGMFTPRASIQLQSSSPSSPATSNSAAVNPLFDHLYYMPCWKHQIQLDQIIKRGGEQRKVQ</sequence>
<feature type="region of interest" description="Disordered" evidence="1">
    <location>
        <begin position="136"/>
        <end position="297"/>
    </location>
</feature>
<dbReference type="OrthoDB" id="10499952at2759"/>
<feature type="compositionally biased region" description="Low complexity" evidence="1">
    <location>
        <begin position="261"/>
        <end position="288"/>
    </location>
</feature>
<dbReference type="EMBL" id="GG738879">
    <property type="protein sequence ID" value="EFC42512.1"/>
    <property type="molecule type" value="Genomic_DNA"/>
</dbReference>
<proteinExistence type="predicted"/>
<reference evidence="2 3" key="1">
    <citation type="journal article" date="2010" name="Cell">
        <title>The genome of Naegleria gruberi illuminates early eukaryotic versatility.</title>
        <authorList>
            <person name="Fritz-Laylin L.K."/>
            <person name="Prochnik S.E."/>
            <person name="Ginger M.L."/>
            <person name="Dacks J.B."/>
            <person name="Carpenter M.L."/>
            <person name="Field M.C."/>
            <person name="Kuo A."/>
            <person name="Paredez A."/>
            <person name="Chapman J."/>
            <person name="Pham J."/>
            <person name="Shu S."/>
            <person name="Neupane R."/>
            <person name="Cipriano M."/>
            <person name="Mancuso J."/>
            <person name="Tu H."/>
            <person name="Salamov A."/>
            <person name="Lindquist E."/>
            <person name="Shapiro H."/>
            <person name="Lucas S."/>
            <person name="Grigoriev I.V."/>
            <person name="Cande W.Z."/>
            <person name="Fulton C."/>
            <person name="Rokhsar D.S."/>
            <person name="Dawson S.C."/>
        </authorList>
    </citation>
    <scope>NUCLEOTIDE SEQUENCE [LARGE SCALE GENOMIC DNA]</scope>
    <source>
        <strain evidence="2 3">NEG-M</strain>
    </source>
</reference>
<feature type="compositionally biased region" description="Low complexity" evidence="1">
    <location>
        <begin position="77"/>
        <end position="93"/>
    </location>
</feature>
<organism evidence="3">
    <name type="scientific">Naegleria gruberi</name>
    <name type="common">Amoeba</name>
    <dbReference type="NCBI Taxonomy" id="5762"/>
    <lineage>
        <taxon>Eukaryota</taxon>
        <taxon>Discoba</taxon>
        <taxon>Heterolobosea</taxon>
        <taxon>Tetramitia</taxon>
        <taxon>Eutetramitia</taxon>
        <taxon>Vahlkampfiidae</taxon>
        <taxon>Naegleria</taxon>
    </lineage>
</organism>
<dbReference type="GeneID" id="8863072"/>
<feature type="compositionally biased region" description="Low complexity" evidence="1">
    <location>
        <begin position="49"/>
        <end position="70"/>
    </location>
</feature>
<protein>
    <submittedName>
        <fullName evidence="2">Uncharacterized protein</fullName>
    </submittedName>
</protein>
<evidence type="ECO:0000313" key="3">
    <source>
        <dbReference type="Proteomes" id="UP000006671"/>
    </source>
</evidence>
<feature type="compositionally biased region" description="Polar residues" evidence="1">
    <location>
        <begin position="24"/>
        <end position="36"/>
    </location>
</feature>
<evidence type="ECO:0000256" key="1">
    <source>
        <dbReference type="SAM" id="MobiDB-lite"/>
    </source>
</evidence>
<feature type="compositionally biased region" description="Low complexity" evidence="1">
    <location>
        <begin position="227"/>
        <end position="244"/>
    </location>
</feature>
<name>D2VKW1_NAEGR</name>
<accession>D2VKW1</accession>
<feature type="region of interest" description="Disordered" evidence="1">
    <location>
        <begin position="317"/>
        <end position="336"/>
    </location>
</feature>
<dbReference type="InParanoid" id="D2VKW1"/>
<feature type="compositionally biased region" description="Low complexity" evidence="1">
    <location>
        <begin position="10"/>
        <end position="23"/>
    </location>
</feature>
<dbReference type="Proteomes" id="UP000006671">
    <property type="component" value="Unassembled WGS sequence"/>
</dbReference>
<dbReference type="AlphaFoldDB" id="D2VKW1"/>